<name>A0A177NQT1_9GAMM</name>
<keyword evidence="2" id="KW-1185">Reference proteome</keyword>
<reference evidence="2" key="1">
    <citation type="submission" date="2016-03" db="EMBL/GenBank/DDBJ databases">
        <authorList>
            <person name="Heylen K."/>
            <person name="De Vos P."/>
            <person name="Vekeman B."/>
        </authorList>
    </citation>
    <scope>NUCLEOTIDE SEQUENCE [LARGE SCALE GENOMIC DNA]</scope>
    <source>
        <strain evidence="2">R-45383</strain>
    </source>
</reference>
<gene>
    <name evidence="1" type="ORF">A1355_24005</name>
</gene>
<protein>
    <submittedName>
        <fullName evidence="1">Uncharacterized protein</fullName>
    </submittedName>
</protein>
<sequence length="83" mass="8546">MTLHFFAIPALQPQHEFSRRATAAEALPVFAYPQPAGKTQRLPPALAGASSALRVPSAPVGGALAATDALSSLHGSPTNFPAR</sequence>
<dbReference type="AlphaFoldDB" id="A0A177NQT1"/>
<dbReference type="Proteomes" id="UP000077628">
    <property type="component" value="Unassembled WGS sequence"/>
</dbReference>
<dbReference type="EMBL" id="LUUK01000137">
    <property type="protein sequence ID" value="OAI20406.1"/>
    <property type="molecule type" value="Genomic_DNA"/>
</dbReference>
<comment type="caution">
    <text evidence="1">The sequence shown here is derived from an EMBL/GenBank/DDBJ whole genome shotgun (WGS) entry which is preliminary data.</text>
</comment>
<accession>A0A177NQT1</accession>
<organism evidence="1 2">
    <name type="scientific">Methylomonas koyamae</name>
    <dbReference type="NCBI Taxonomy" id="702114"/>
    <lineage>
        <taxon>Bacteria</taxon>
        <taxon>Pseudomonadati</taxon>
        <taxon>Pseudomonadota</taxon>
        <taxon>Gammaproteobacteria</taxon>
        <taxon>Methylococcales</taxon>
        <taxon>Methylococcaceae</taxon>
        <taxon>Methylomonas</taxon>
    </lineage>
</organism>
<proteinExistence type="predicted"/>
<evidence type="ECO:0000313" key="1">
    <source>
        <dbReference type="EMBL" id="OAI20406.1"/>
    </source>
</evidence>
<evidence type="ECO:0000313" key="2">
    <source>
        <dbReference type="Proteomes" id="UP000077628"/>
    </source>
</evidence>